<keyword evidence="5" id="KW-1185">Reference proteome</keyword>
<keyword evidence="3" id="KW-0996">Nickel insertion</keyword>
<comment type="subunit">
    <text evidence="3">UreD, UreF and UreG form a complex that acts as a GTP-hydrolysis-dependent molecular chaperone, activating the urease apoprotein by helping to assemble the nickel containing metallocenter of UreC. The UreE protein probably delivers the nickel.</text>
</comment>
<evidence type="ECO:0000256" key="2">
    <source>
        <dbReference type="ARBA" id="ARBA00023186"/>
    </source>
</evidence>
<dbReference type="HAMAP" id="MF_01384">
    <property type="entry name" value="UreD"/>
    <property type="match status" value="1"/>
</dbReference>
<evidence type="ECO:0000313" key="4">
    <source>
        <dbReference type="EMBL" id="MCM5681388.1"/>
    </source>
</evidence>
<gene>
    <name evidence="3" type="primary">ureD</name>
    <name evidence="4" type="ORF">M8A51_17815</name>
</gene>
<dbReference type="EMBL" id="JAMKFE010000011">
    <property type="protein sequence ID" value="MCM5681388.1"/>
    <property type="molecule type" value="Genomic_DNA"/>
</dbReference>
<evidence type="ECO:0000256" key="3">
    <source>
        <dbReference type="HAMAP-Rule" id="MF_01384"/>
    </source>
</evidence>
<name>A0ABT0YRY0_9BURK</name>
<comment type="caution">
    <text evidence="4">The sequence shown here is derived from an EMBL/GenBank/DDBJ whole genome shotgun (WGS) entry which is preliminary data.</text>
</comment>
<evidence type="ECO:0000313" key="5">
    <source>
        <dbReference type="Proteomes" id="UP001165541"/>
    </source>
</evidence>
<dbReference type="InterPro" id="IPR002669">
    <property type="entry name" value="UreD"/>
</dbReference>
<evidence type="ECO:0000256" key="1">
    <source>
        <dbReference type="ARBA" id="ARBA00007177"/>
    </source>
</evidence>
<organism evidence="4 5">
    <name type="scientific">Caldimonas mangrovi</name>
    <dbReference type="NCBI Taxonomy" id="2944811"/>
    <lineage>
        <taxon>Bacteria</taxon>
        <taxon>Pseudomonadati</taxon>
        <taxon>Pseudomonadota</taxon>
        <taxon>Betaproteobacteria</taxon>
        <taxon>Burkholderiales</taxon>
        <taxon>Sphaerotilaceae</taxon>
        <taxon>Caldimonas</taxon>
    </lineage>
</organism>
<keyword evidence="3" id="KW-0963">Cytoplasm</keyword>
<dbReference type="PANTHER" id="PTHR33643">
    <property type="entry name" value="UREASE ACCESSORY PROTEIN D"/>
    <property type="match status" value="1"/>
</dbReference>
<keyword evidence="2 3" id="KW-0143">Chaperone</keyword>
<dbReference type="Proteomes" id="UP001165541">
    <property type="component" value="Unassembled WGS sequence"/>
</dbReference>
<dbReference type="PANTHER" id="PTHR33643:SF1">
    <property type="entry name" value="UREASE ACCESSORY PROTEIN D"/>
    <property type="match status" value="1"/>
</dbReference>
<comment type="similarity">
    <text evidence="1 3">Belongs to the UreD family.</text>
</comment>
<comment type="subcellular location">
    <subcellularLocation>
        <location evidence="3">Cytoplasm</location>
    </subcellularLocation>
</comment>
<protein>
    <recommendedName>
        <fullName evidence="3">Urease accessory protein UreD</fullName>
    </recommendedName>
</protein>
<comment type="function">
    <text evidence="3">Required for maturation of urease via the functional incorporation of the urease nickel metallocenter.</text>
</comment>
<sequence>MGWHGHLDLRYRSDNGRTVGHDRHDGPLRVLASLHPEGPGVCHHVLVHPPGGIVGGDELAIGVDIAPGAHALITTPGATRFYRSAGAQAAQSLHARVDGGARFEWLPLETIAYNGCHAANRMRFDLAEGAEMIGWDVLALGLPAAGEPYAQGRFEQTIELPGAWLERGVLDMQDALTARLLASPLGWNGRGVLATMWFATGVPLEEARRERLLEWARAQAASHVLSDTAGATSPERRVVVLRVLAERTEPALALLGAVWAGWRDVAWQLPACPPRVWRT</sequence>
<accession>A0ABT0YRY0</accession>
<proteinExistence type="inferred from homology"/>
<dbReference type="Pfam" id="PF01774">
    <property type="entry name" value="UreD"/>
    <property type="match status" value="1"/>
</dbReference>
<reference evidence="4" key="1">
    <citation type="submission" date="2022-05" db="EMBL/GenBank/DDBJ databases">
        <title>Schlegelella sp. nov., isolated from mangrove soil.</title>
        <authorList>
            <person name="Liu Y."/>
            <person name="Ge X."/>
            <person name="Liu W."/>
        </authorList>
    </citation>
    <scope>NUCLEOTIDE SEQUENCE</scope>
    <source>
        <strain evidence="4">S2-27</strain>
    </source>
</reference>
<dbReference type="RefSeq" id="WP_251779874.1">
    <property type="nucleotide sequence ID" value="NZ_JAMKFE010000011.1"/>
</dbReference>